<feature type="domain" description="Peptidase S33 tripeptidyl aminopeptidase-like C-terminal" evidence="6">
    <location>
        <begin position="515"/>
        <end position="616"/>
    </location>
</feature>
<dbReference type="InterPro" id="IPR029058">
    <property type="entry name" value="AB_hydrolase_fold"/>
</dbReference>
<dbReference type="Pfam" id="PF08386">
    <property type="entry name" value="Abhydrolase_4"/>
    <property type="match status" value="1"/>
</dbReference>
<dbReference type="OrthoDB" id="425534at2759"/>
<gene>
    <name evidence="7" type="ORF">BDW42DRAFT_76364</name>
</gene>
<proteinExistence type="inferred from homology"/>
<sequence>MGSLNDPERTRSSDRRSTSWRPVALVLIVLVAWWHISRVYTSPIPERPSLETETPFTWAELTAAPTLEYKPCFNGYQCARLDVPMDYHRADGLGRRVAIAIIRLPAEVPVTDPRYGGAVLINPGGPGGSGVFQALVAGRGLQKIVDAELDPGHSTTETDRYFDIIGFDPRGVNNTTPGFSCFPNTFAQRNWELQAEADGMLGSSRDSLKRNWQRTRALNVGCARSLSTPPEAGAEALGEHMNTPPVARDMLEIVERHAQWRERQGQVEQQRSDQRNGHDPAQSIIQRTRWRRGGGEKLLYWGRSYGTVLGATFASMFPDRISRMVLDGVVNTDKYYLDEGHNAIVDADAIFDQFTLYCDRAGPDKCPLYTPGGRDAIAAAYRRLEAELYNASVAVPASSTRGPEVVTWTDLKIVLRISLYQPMIGFPLLAQLASDLLHRGDGSALADFKHRGRTPTCPTTECLRTGPWSAECQAPEQNELYASSAILCTDAIYMQGRDELSFAKAWAAMKRDSAMLGDYWSSIELGCAGWEVTPRWTLPGPCGGNTSHPLLLVSMRLDPVTPMRSARKMSSNFPGSVVLEQDSEGHTTAAAPSLCTTSFIRHYFQTGELPPPGTTCAGDLEPMLESGHVDTRSPAEKTWDALTEVGLPGRRLPWH</sequence>
<feature type="domain" description="AB hydrolase-1" evidence="5">
    <location>
        <begin position="118"/>
        <end position="331"/>
    </location>
</feature>
<dbReference type="Pfam" id="PF00561">
    <property type="entry name" value="Abhydrolase_1"/>
    <property type="match status" value="1"/>
</dbReference>
<name>A0A2J5I9J2_9EURO</name>
<dbReference type="InterPro" id="IPR051601">
    <property type="entry name" value="Serine_prot/Carboxylest_S33"/>
</dbReference>
<comment type="similarity">
    <text evidence="1">Belongs to the peptidase S33 family.</text>
</comment>
<evidence type="ECO:0000313" key="8">
    <source>
        <dbReference type="Proteomes" id="UP000235023"/>
    </source>
</evidence>
<keyword evidence="4" id="KW-1133">Transmembrane helix</keyword>
<protein>
    <submittedName>
        <fullName evidence="7">Proteinase</fullName>
    </submittedName>
</protein>
<accession>A0A2J5I9J2</accession>
<dbReference type="InterPro" id="IPR000073">
    <property type="entry name" value="AB_hydrolase_1"/>
</dbReference>
<dbReference type="AlphaFoldDB" id="A0A2J5I9J2"/>
<keyword evidence="2" id="KW-0378">Hydrolase</keyword>
<dbReference type="Gene3D" id="3.40.50.1820">
    <property type="entry name" value="alpha/beta hydrolase"/>
    <property type="match status" value="1"/>
</dbReference>
<dbReference type="InterPro" id="IPR013595">
    <property type="entry name" value="Pept_S33_TAP-like_C"/>
</dbReference>
<evidence type="ECO:0000259" key="6">
    <source>
        <dbReference type="Pfam" id="PF08386"/>
    </source>
</evidence>
<feature type="region of interest" description="Disordered" evidence="3">
    <location>
        <begin position="261"/>
        <end position="284"/>
    </location>
</feature>
<feature type="transmembrane region" description="Helical" evidence="4">
    <location>
        <begin position="20"/>
        <end position="36"/>
    </location>
</feature>
<feature type="compositionally biased region" description="Basic and acidic residues" evidence="3">
    <location>
        <begin position="261"/>
        <end position="278"/>
    </location>
</feature>
<dbReference type="PANTHER" id="PTHR43248">
    <property type="entry name" value="2-SUCCINYL-6-HYDROXY-2,4-CYCLOHEXADIENE-1-CARBOXYLATE SYNTHASE"/>
    <property type="match status" value="1"/>
</dbReference>
<evidence type="ECO:0000256" key="4">
    <source>
        <dbReference type="SAM" id="Phobius"/>
    </source>
</evidence>
<keyword evidence="4" id="KW-0472">Membrane</keyword>
<dbReference type="EMBL" id="KZ559498">
    <property type="protein sequence ID" value="PLN86516.1"/>
    <property type="molecule type" value="Genomic_DNA"/>
</dbReference>
<dbReference type="Proteomes" id="UP000235023">
    <property type="component" value="Unassembled WGS sequence"/>
</dbReference>
<dbReference type="PANTHER" id="PTHR43248:SF25">
    <property type="entry name" value="AB HYDROLASE-1 DOMAIN-CONTAINING PROTEIN-RELATED"/>
    <property type="match status" value="1"/>
</dbReference>
<evidence type="ECO:0000259" key="5">
    <source>
        <dbReference type="Pfam" id="PF00561"/>
    </source>
</evidence>
<evidence type="ECO:0000256" key="1">
    <source>
        <dbReference type="ARBA" id="ARBA00010088"/>
    </source>
</evidence>
<keyword evidence="4" id="KW-0812">Transmembrane</keyword>
<evidence type="ECO:0000313" key="7">
    <source>
        <dbReference type="EMBL" id="PLN86516.1"/>
    </source>
</evidence>
<organism evidence="7 8">
    <name type="scientific">Aspergillus taichungensis</name>
    <dbReference type="NCBI Taxonomy" id="482145"/>
    <lineage>
        <taxon>Eukaryota</taxon>
        <taxon>Fungi</taxon>
        <taxon>Dikarya</taxon>
        <taxon>Ascomycota</taxon>
        <taxon>Pezizomycotina</taxon>
        <taxon>Eurotiomycetes</taxon>
        <taxon>Eurotiomycetidae</taxon>
        <taxon>Eurotiales</taxon>
        <taxon>Aspergillaceae</taxon>
        <taxon>Aspergillus</taxon>
        <taxon>Aspergillus subgen. Circumdati</taxon>
    </lineage>
</organism>
<evidence type="ECO:0000256" key="3">
    <source>
        <dbReference type="SAM" id="MobiDB-lite"/>
    </source>
</evidence>
<evidence type="ECO:0000256" key="2">
    <source>
        <dbReference type="ARBA" id="ARBA00022801"/>
    </source>
</evidence>
<dbReference type="SUPFAM" id="SSF53474">
    <property type="entry name" value="alpha/beta-Hydrolases"/>
    <property type="match status" value="1"/>
</dbReference>
<reference evidence="8" key="1">
    <citation type="submission" date="2017-12" db="EMBL/GenBank/DDBJ databases">
        <authorList>
            <consortium name="DOE Joint Genome Institute"/>
            <person name="Mondo S.J."/>
            <person name="Kjaerbolling I."/>
            <person name="Vesth T.C."/>
            <person name="Frisvad J.C."/>
            <person name="Nybo J.L."/>
            <person name="Theobald S."/>
            <person name="Kuo A."/>
            <person name="Bowyer P."/>
            <person name="Matsuda Y."/>
            <person name="Lyhne E.K."/>
            <person name="Kogle M.E."/>
            <person name="Clum A."/>
            <person name="Lipzen A."/>
            <person name="Salamov A."/>
            <person name="Ngan C.Y."/>
            <person name="Daum C."/>
            <person name="Chiniquy J."/>
            <person name="Barry K."/>
            <person name="LaButti K."/>
            <person name="Haridas S."/>
            <person name="Simmons B.A."/>
            <person name="Magnuson J.K."/>
            <person name="Mortensen U.H."/>
            <person name="Larsen T.O."/>
            <person name="Grigoriev I.V."/>
            <person name="Baker S.E."/>
            <person name="Andersen M.R."/>
            <person name="Nordberg H.P."/>
            <person name="Cantor M.N."/>
            <person name="Hua S.X."/>
        </authorList>
    </citation>
    <scope>NUCLEOTIDE SEQUENCE [LARGE SCALE GENOMIC DNA]</scope>
    <source>
        <strain evidence="8">IBT 19404</strain>
    </source>
</reference>
<keyword evidence="8" id="KW-1185">Reference proteome</keyword>
<dbReference type="GO" id="GO:0016787">
    <property type="term" value="F:hydrolase activity"/>
    <property type="evidence" value="ECO:0007669"/>
    <property type="project" value="UniProtKB-KW"/>
</dbReference>